<dbReference type="OrthoDB" id="1108038at2759"/>
<evidence type="ECO:0000256" key="4">
    <source>
        <dbReference type="ARBA" id="ARBA00012483"/>
    </source>
</evidence>
<keyword evidence="16" id="KW-1185">Reference proteome</keyword>
<evidence type="ECO:0000256" key="1">
    <source>
        <dbReference type="ARBA" id="ARBA00000900"/>
    </source>
</evidence>
<evidence type="ECO:0000256" key="3">
    <source>
        <dbReference type="ARBA" id="ARBA00004906"/>
    </source>
</evidence>
<dbReference type="PROSITE" id="PS51292">
    <property type="entry name" value="ZF_RING_CH"/>
    <property type="match status" value="1"/>
</dbReference>
<keyword evidence="9" id="KW-0833">Ubl conjugation pathway</keyword>
<feature type="compositionally biased region" description="Basic and acidic residues" evidence="13">
    <location>
        <begin position="39"/>
        <end position="50"/>
    </location>
</feature>
<dbReference type="GO" id="GO:0036503">
    <property type="term" value="P:ERAD pathway"/>
    <property type="evidence" value="ECO:0007669"/>
    <property type="project" value="TreeGrafter"/>
</dbReference>
<dbReference type="GO" id="GO:0061630">
    <property type="term" value="F:ubiquitin protein ligase activity"/>
    <property type="evidence" value="ECO:0007669"/>
    <property type="project" value="UniProtKB-EC"/>
</dbReference>
<dbReference type="KEGG" id="slb:AWJ20_2024"/>
<keyword evidence="5" id="KW-0808">Transferase</keyword>
<feature type="region of interest" description="Disordered" evidence="13">
    <location>
        <begin position="1"/>
        <end position="50"/>
    </location>
</feature>
<comment type="catalytic activity">
    <reaction evidence="1">
        <text>S-ubiquitinyl-[E2 ubiquitin-conjugating enzyme]-L-cysteine + [acceptor protein]-L-lysine = [E2 ubiquitin-conjugating enzyme]-L-cysteine + N(6)-ubiquitinyl-[acceptor protein]-L-lysine.</text>
        <dbReference type="EC" id="2.3.2.27"/>
    </reaction>
</comment>
<evidence type="ECO:0000256" key="9">
    <source>
        <dbReference type="ARBA" id="ARBA00022786"/>
    </source>
</evidence>
<sequence length="79" mass="8754">MDLTSPTKDQESPGYSDHGEPSSDTNSQSSLPQSSSINEHVEPPDDDTCRICRGEASEEEPLYHPCKCSGSIKYVHQDW</sequence>
<comment type="subcellular location">
    <subcellularLocation>
        <location evidence="2">Membrane</location>
        <topology evidence="2">Multi-pass membrane protein</topology>
    </subcellularLocation>
</comment>
<dbReference type="Gene3D" id="3.30.40.10">
    <property type="entry name" value="Zinc/RING finger domain, C3HC4 (zinc finger)"/>
    <property type="match status" value="1"/>
</dbReference>
<reference evidence="15 16" key="1">
    <citation type="submission" date="2016-02" db="EMBL/GenBank/DDBJ databases">
        <title>Complete genome sequence and transcriptome regulation of the pentose utilising yeast Sugiyamaella lignohabitans.</title>
        <authorList>
            <person name="Bellasio M."/>
            <person name="Peymann A."/>
            <person name="Valli M."/>
            <person name="Sipitzky M."/>
            <person name="Graf A."/>
            <person name="Sauer M."/>
            <person name="Marx H."/>
            <person name="Mattanovich D."/>
        </authorList>
    </citation>
    <scope>NUCLEOTIDE SEQUENCE [LARGE SCALE GENOMIC DNA]</scope>
    <source>
        <strain evidence="15 16">CBS 10342</strain>
    </source>
</reference>
<evidence type="ECO:0000313" key="15">
    <source>
        <dbReference type="EMBL" id="ANB14436.1"/>
    </source>
</evidence>
<dbReference type="Pfam" id="PF12906">
    <property type="entry name" value="RINGv"/>
    <property type="match status" value="1"/>
</dbReference>
<dbReference type="InterPro" id="IPR013083">
    <property type="entry name" value="Znf_RING/FYVE/PHD"/>
</dbReference>
<dbReference type="SUPFAM" id="SSF57850">
    <property type="entry name" value="RING/U-box"/>
    <property type="match status" value="1"/>
</dbReference>
<keyword evidence="11" id="KW-1133">Transmembrane helix</keyword>
<dbReference type="RefSeq" id="XP_018736913.1">
    <property type="nucleotide sequence ID" value="XM_018878951.1"/>
</dbReference>
<keyword evidence="10" id="KW-0862">Zinc</keyword>
<dbReference type="PANTHER" id="PTHR13145:SF0">
    <property type="entry name" value="E3 UBIQUITIN-PROTEIN LIGASE MARCHF6"/>
    <property type="match status" value="1"/>
</dbReference>
<dbReference type="GO" id="GO:0008270">
    <property type="term" value="F:zinc ion binding"/>
    <property type="evidence" value="ECO:0007669"/>
    <property type="project" value="UniProtKB-KW"/>
</dbReference>
<dbReference type="AlphaFoldDB" id="A0A167ETK7"/>
<feature type="compositionally biased region" description="Low complexity" evidence="13">
    <location>
        <begin position="22"/>
        <end position="36"/>
    </location>
</feature>
<dbReference type="PANTHER" id="PTHR13145">
    <property type="entry name" value="SSM4 PROTEIN"/>
    <property type="match status" value="1"/>
</dbReference>
<protein>
    <recommendedName>
        <fullName evidence="4">RING-type E3 ubiquitin transferase</fullName>
        <ecNumber evidence="4">2.3.2.27</ecNumber>
    </recommendedName>
</protein>
<dbReference type="EC" id="2.3.2.27" evidence="4"/>
<dbReference type="GO" id="GO:0005789">
    <property type="term" value="C:endoplasmic reticulum membrane"/>
    <property type="evidence" value="ECO:0007669"/>
    <property type="project" value="TreeGrafter"/>
</dbReference>
<evidence type="ECO:0000313" key="16">
    <source>
        <dbReference type="Proteomes" id="UP000189580"/>
    </source>
</evidence>
<evidence type="ECO:0000256" key="6">
    <source>
        <dbReference type="ARBA" id="ARBA00022692"/>
    </source>
</evidence>
<keyword evidence="7" id="KW-0479">Metal-binding</keyword>
<comment type="pathway">
    <text evidence="3">Protein modification; protein ubiquitination.</text>
</comment>
<keyword evidence="6" id="KW-0812">Transmembrane</keyword>
<gene>
    <name evidence="15" type="primary">SSM4</name>
    <name evidence="15" type="ORF">AWJ20_2024</name>
</gene>
<dbReference type="InterPro" id="IPR011016">
    <property type="entry name" value="Znf_RING-CH"/>
</dbReference>
<keyword evidence="12" id="KW-0472">Membrane</keyword>
<evidence type="ECO:0000259" key="14">
    <source>
        <dbReference type="PROSITE" id="PS51292"/>
    </source>
</evidence>
<evidence type="ECO:0000256" key="5">
    <source>
        <dbReference type="ARBA" id="ARBA00022679"/>
    </source>
</evidence>
<evidence type="ECO:0000256" key="8">
    <source>
        <dbReference type="ARBA" id="ARBA00022771"/>
    </source>
</evidence>
<proteinExistence type="predicted"/>
<dbReference type="GeneID" id="30033891"/>
<keyword evidence="8" id="KW-0863">Zinc-finger</keyword>
<evidence type="ECO:0000256" key="12">
    <source>
        <dbReference type="ARBA" id="ARBA00023136"/>
    </source>
</evidence>
<dbReference type="Proteomes" id="UP000189580">
    <property type="component" value="Chromosome b"/>
</dbReference>
<feature type="domain" description="RING-CH-type" evidence="14">
    <location>
        <begin position="41"/>
        <end position="79"/>
    </location>
</feature>
<dbReference type="SMART" id="SM00744">
    <property type="entry name" value="RINGv"/>
    <property type="match status" value="1"/>
</dbReference>
<dbReference type="EMBL" id="CP014503">
    <property type="protein sequence ID" value="ANB14436.1"/>
    <property type="molecule type" value="Genomic_DNA"/>
</dbReference>
<evidence type="ECO:0000256" key="13">
    <source>
        <dbReference type="SAM" id="MobiDB-lite"/>
    </source>
</evidence>
<evidence type="ECO:0000256" key="2">
    <source>
        <dbReference type="ARBA" id="ARBA00004141"/>
    </source>
</evidence>
<organism evidence="15 16">
    <name type="scientific">Sugiyamaella lignohabitans</name>
    <dbReference type="NCBI Taxonomy" id="796027"/>
    <lineage>
        <taxon>Eukaryota</taxon>
        <taxon>Fungi</taxon>
        <taxon>Dikarya</taxon>
        <taxon>Ascomycota</taxon>
        <taxon>Saccharomycotina</taxon>
        <taxon>Dipodascomycetes</taxon>
        <taxon>Dipodascales</taxon>
        <taxon>Trichomonascaceae</taxon>
        <taxon>Sugiyamaella</taxon>
    </lineage>
</organism>
<evidence type="ECO:0000256" key="10">
    <source>
        <dbReference type="ARBA" id="ARBA00022833"/>
    </source>
</evidence>
<evidence type="ECO:0000256" key="7">
    <source>
        <dbReference type="ARBA" id="ARBA00022723"/>
    </source>
</evidence>
<evidence type="ECO:0000256" key="11">
    <source>
        <dbReference type="ARBA" id="ARBA00022989"/>
    </source>
</evidence>
<accession>A0A167ETK7</accession>
<name>A0A167ETK7_9ASCO</name>